<sequence>MTRAHHSQDPTSSHPDPGASEAPRPAPPRRPAAPGAIVPEQSRIEQIQDMALEDRAAALVSLREDLSAALHQAQDGAGAGGGQTTSGPRG</sequence>
<evidence type="ECO:0000256" key="1">
    <source>
        <dbReference type="SAM" id="MobiDB-lite"/>
    </source>
</evidence>
<accession>A0A853EFV9</accession>
<feature type="region of interest" description="Disordered" evidence="1">
    <location>
        <begin position="71"/>
        <end position="90"/>
    </location>
</feature>
<dbReference type="EMBL" id="JACBXV010000010">
    <property type="protein sequence ID" value="NYS68228.1"/>
    <property type="molecule type" value="Genomic_DNA"/>
</dbReference>
<dbReference type="Proteomes" id="UP000572528">
    <property type="component" value="Unassembled WGS sequence"/>
</dbReference>
<evidence type="ECO:0000313" key="3">
    <source>
        <dbReference type="Proteomes" id="UP000572528"/>
    </source>
</evidence>
<dbReference type="AlphaFoldDB" id="A0A853EFV9"/>
<dbReference type="RefSeq" id="WP_179899571.1">
    <property type="nucleotide sequence ID" value="NZ_JACBXV010000010.1"/>
</dbReference>
<proteinExistence type="predicted"/>
<organism evidence="2 3">
    <name type="scientific">Actinomyces bowdenii</name>
    <dbReference type="NCBI Taxonomy" id="131109"/>
    <lineage>
        <taxon>Bacteria</taxon>
        <taxon>Bacillati</taxon>
        <taxon>Actinomycetota</taxon>
        <taxon>Actinomycetes</taxon>
        <taxon>Actinomycetales</taxon>
        <taxon>Actinomycetaceae</taxon>
        <taxon>Actinomyces</taxon>
    </lineage>
</organism>
<gene>
    <name evidence="2" type="ORF">HZZ05_01555</name>
</gene>
<name>A0A853EFV9_9ACTO</name>
<protein>
    <submittedName>
        <fullName evidence="2">Uncharacterized protein</fullName>
    </submittedName>
</protein>
<comment type="caution">
    <text evidence="2">The sequence shown here is derived from an EMBL/GenBank/DDBJ whole genome shotgun (WGS) entry which is preliminary data.</text>
</comment>
<reference evidence="2 3" key="1">
    <citation type="submission" date="2020-07" db="EMBL/GenBank/DDBJ databases">
        <title>MOT database genomes.</title>
        <authorList>
            <person name="Joseph S."/>
            <person name="Aduse-Opoku J."/>
            <person name="Hashim A."/>
            <person name="Wade W."/>
            <person name="Curtis M."/>
        </authorList>
    </citation>
    <scope>NUCLEOTIDE SEQUENCE [LARGE SCALE GENOMIC DNA]</scope>
    <source>
        <strain evidence="2 3">WMus004</strain>
    </source>
</reference>
<evidence type="ECO:0000313" key="2">
    <source>
        <dbReference type="EMBL" id="NYS68228.1"/>
    </source>
</evidence>
<feature type="region of interest" description="Disordered" evidence="1">
    <location>
        <begin position="1"/>
        <end position="40"/>
    </location>
</feature>
<feature type="compositionally biased region" description="Gly residues" evidence="1">
    <location>
        <begin position="77"/>
        <end position="90"/>
    </location>
</feature>